<accession>A0ABP0VQV5</accession>
<evidence type="ECO:0000313" key="2">
    <source>
        <dbReference type="Proteomes" id="UP001497444"/>
    </source>
</evidence>
<dbReference type="InterPro" id="IPR015926">
    <property type="entry name" value="Cytolysin/lectin"/>
</dbReference>
<gene>
    <name evidence="1" type="ORF">CSSPJE1EN1_LOCUS2187</name>
</gene>
<evidence type="ECO:0000313" key="1">
    <source>
        <dbReference type="EMBL" id="CAK9256709.1"/>
    </source>
</evidence>
<name>A0ABP0VQV5_9BRYO</name>
<protein>
    <recommendedName>
        <fullName evidence="3">Lectin</fullName>
    </recommendedName>
</protein>
<evidence type="ECO:0008006" key="3">
    <source>
        <dbReference type="Google" id="ProtNLM"/>
    </source>
</evidence>
<dbReference type="Pfam" id="PF07367">
    <property type="entry name" value="FB_lectin"/>
    <property type="match status" value="1"/>
</dbReference>
<reference evidence="1" key="1">
    <citation type="submission" date="2024-02" db="EMBL/GenBank/DDBJ databases">
        <authorList>
            <consortium name="ELIXIR-Norway"/>
            <consortium name="Elixir Norway"/>
        </authorList>
    </citation>
    <scope>NUCLEOTIDE SEQUENCE</scope>
</reference>
<proteinExistence type="predicted"/>
<dbReference type="EMBL" id="OZ020105">
    <property type="protein sequence ID" value="CAK9256709.1"/>
    <property type="molecule type" value="Genomic_DNA"/>
</dbReference>
<dbReference type="SUPFAM" id="SSF63724">
    <property type="entry name" value="Cytolysin/lectin"/>
    <property type="match status" value="1"/>
</dbReference>
<dbReference type="Gene3D" id="2.60.270.20">
    <property type="entry name" value="Cytolysin/lectin"/>
    <property type="match status" value="1"/>
</dbReference>
<dbReference type="Proteomes" id="UP001497444">
    <property type="component" value="Chromosome 10"/>
</dbReference>
<keyword evidence="2" id="KW-1185">Reference proteome</keyword>
<dbReference type="InterPro" id="IPR009960">
    <property type="entry name" value="Fruit_body_lectin_fun"/>
</dbReference>
<sequence length="145" mass="16718">MSYTIHATFIQTKLHPGYSIVEKTNFREGTWSENGPEHILTLSASGSSGILRFKSSDDNYFLVPLGVHNYKRWCDIVVDATPTDTGVAIHPEYYNADSPRYEMLWKQLPELDKTTSTDVQIKVHYYKEEDHTLWLTSTQVLTIFK</sequence>
<organism evidence="1 2">
    <name type="scientific">Sphagnum jensenii</name>
    <dbReference type="NCBI Taxonomy" id="128206"/>
    <lineage>
        <taxon>Eukaryota</taxon>
        <taxon>Viridiplantae</taxon>
        <taxon>Streptophyta</taxon>
        <taxon>Embryophyta</taxon>
        <taxon>Bryophyta</taxon>
        <taxon>Sphagnophytina</taxon>
        <taxon>Sphagnopsida</taxon>
        <taxon>Sphagnales</taxon>
        <taxon>Sphagnaceae</taxon>
        <taxon>Sphagnum</taxon>
    </lineage>
</organism>